<dbReference type="SUPFAM" id="SSF51735">
    <property type="entry name" value="NAD(P)-binding Rossmann-fold domains"/>
    <property type="match status" value="1"/>
</dbReference>
<accession>A0ABY5E3S5</accession>
<dbReference type="InterPro" id="IPR051402">
    <property type="entry name" value="KPR-Related"/>
</dbReference>
<dbReference type="Pfam" id="PF08546">
    <property type="entry name" value="ApbA_C"/>
    <property type="match status" value="1"/>
</dbReference>
<comment type="function">
    <text evidence="9">Catalyzes the NADPH-dependent reduction of ketopantoate into pantoic acid.</text>
</comment>
<evidence type="ECO:0000259" key="11">
    <source>
        <dbReference type="Pfam" id="PF08546"/>
    </source>
</evidence>
<dbReference type="InterPro" id="IPR003710">
    <property type="entry name" value="ApbA"/>
</dbReference>
<dbReference type="Gene3D" id="1.10.1040.10">
    <property type="entry name" value="N-(1-d-carboxylethyl)-l-norvaline Dehydrogenase, domain 2"/>
    <property type="match status" value="1"/>
</dbReference>
<evidence type="ECO:0000313" key="13">
    <source>
        <dbReference type="Proteomes" id="UP001060012"/>
    </source>
</evidence>
<dbReference type="NCBIfam" id="TIGR00745">
    <property type="entry name" value="apbA_panE"/>
    <property type="match status" value="1"/>
</dbReference>
<dbReference type="InterPro" id="IPR036291">
    <property type="entry name" value="NAD(P)-bd_dom_sf"/>
</dbReference>
<evidence type="ECO:0000256" key="1">
    <source>
        <dbReference type="ARBA" id="ARBA00004994"/>
    </source>
</evidence>
<evidence type="ECO:0000256" key="6">
    <source>
        <dbReference type="ARBA" id="ARBA00023002"/>
    </source>
</evidence>
<dbReference type="InterPro" id="IPR013328">
    <property type="entry name" value="6PGD_dom2"/>
</dbReference>
<reference evidence="12" key="1">
    <citation type="submission" date="2022-07" db="EMBL/GenBank/DDBJ databases">
        <title>Arcobacter roscoffensis sp. nov., a marine bacterium isolated from coastal seawater collected from Roscoff, France.</title>
        <authorList>
            <person name="Pascual J."/>
            <person name="Lepeaux C."/>
            <person name="Methner A."/>
            <person name="Overmann J."/>
        </authorList>
    </citation>
    <scope>NUCLEOTIDE SEQUENCE</scope>
    <source>
        <strain evidence="12">ARW1-2F2</strain>
    </source>
</reference>
<keyword evidence="5 9" id="KW-0521">NADP</keyword>
<feature type="domain" description="Ketopantoate reductase C-terminal" evidence="11">
    <location>
        <begin position="187"/>
        <end position="307"/>
    </location>
</feature>
<dbReference type="Proteomes" id="UP001060012">
    <property type="component" value="Chromosome"/>
</dbReference>
<evidence type="ECO:0000256" key="4">
    <source>
        <dbReference type="ARBA" id="ARBA00019465"/>
    </source>
</evidence>
<proteinExistence type="inferred from homology"/>
<dbReference type="RefSeq" id="WP_254576978.1">
    <property type="nucleotide sequence ID" value="NZ_CP100595.1"/>
</dbReference>
<comment type="pathway">
    <text evidence="1 9">Cofactor biosynthesis; (R)-pantothenate biosynthesis; (R)-pantoate from 3-methyl-2-oxobutanoate: step 2/2.</text>
</comment>
<protein>
    <recommendedName>
        <fullName evidence="4 9">2-dehydropantoate 2-reductase</fullName>
        <ecNumber evidence="3 9">1.1.1.169</ecNumber>
    </recommendedName>
    <alternativeName>
        <fullName evidence="7 9">Ketopantoate reductase</fullName>
    </alternativeName>
</protein>
<evidence type="ECO:0000256" key="3">
    <source>
        <dbReference type="ARBA" id="ARBA00013014"/>
    </source>
</evidence>
<dbReference type="EMBL" id="CP100595">
    <property type="protein sequence ID" value="UTJ06799.1"/>
    <property type="molecule type" value="Genomic_DNA"/>
</dbReference>
<comment type="similarity">
    <text evidence="2 9">Belongs to the ketopantoate reductase family.</text>
</comment>
<evidence type="ECO:0000256" key="7">
    <source>
        <dbReference type="ARBA" id="ARBA00032024"/>
    </source>
</evidence>
<dbReference type="PANTHER" id="PTHR21708">
    <property type="entry name" value="PROBABLE 2-DEHYDROPANTOATE 2-REDUCTASE"/>
    <property type="match status" value="1"/>
</dbReference>
<sequence>MNIVVIGAGGIGAFYGMILHDVGCNVKFIARGQNLEYLKNNKMKVSHPNYTIEDNIDTYSLDEFISNNSPEDIDAIFIATKGMSTESISQKLALWTKNAKSLPYYISLQNGVDNEDIMEEYYNKEYVIGGLTRLIVSHTVGLGHVHCEGGVETLIGAVNPNEENNSFLENLKIVLDKTQTKTIICENIKLELWNKLIVNNGVNAICALLEEESGPLMKNEKTSKLIYGLMSEAALASNAVGVNLSQEDAKKMFELYTKFQSVKPSMWVDKENNRDLELEQICGVVIKNCEKQGLDAPYTRTISTLLEFTYNRQRNK</sequence>
<organism evidence="12 13">
    <name type="scientific">Arcobacter roscoffensis</name>
    <dbReference type="NCBI Taxonomy" id="2961520"/>
    <lineage>
        <taxon>Bacteria</taxon>
        <taxon>Pseudomonadati</taxon>
        <taxon>Campylobacterota</taxon>
        <taxon>Epsilonproteobacteria</taxon>
        <taxon>Campylobacterales</taxon>
        <taxon>Arcobacteraceae</taxon>
        <taxon>Arcobacter</taxon>
    </lineage>
</organism>
<dbReference type="GO" id="GO:0008677">
    <property type="term" value="F:2-dehydropantoate 2-reductase activity"/>
    <property type="evidence" value="ECO:0007669"/>
    <property type="project" value="UniProtKB-EC"/>
</dbReference>
<evidence type="ECO:0000256" key="9">
    <source>
        <dbReference type="RuleBase" id="RU362068"/>
    </source>
</evidence>
<dbReference type="InterPro" id="IPR008927">
    <property type="entry name" value="6-PGluconate_DH-like_C_sf"/>
</dbReference>
<evidence type="ECO:0000256" key="5">
    <source>
        <dbReference type="ARBA" id="ARBA00022857"/>
    </source>
</evidence>
<keyword evidence="13" id="KW-1185">Reference proteome</keyword>
<dbReference type="InterPro" id="IPR013752">
    <property type="entry name" value="KPA_reductase"/>
</dbReference>
<comment type="catalytic activity">
    <reaction evidence="8 9">
        <text>(R)-pantoate + NADP(+) = 2-dehydropantoate + NADPH + H(+)</text>
        <dbReference type="Rhea" id="RHEA:16233"/>
        <dbReference type="ChEBI" id="CHEBI:11561"/>
        <dbReference type="ChEBI" id="CHEBI:15378"/>
        <dbReference type="ChEBI" id="CHEBI:15980"/>
        <dbReference type="ChEBI" id="CHEBI:57783"/>
        <dbReference type="ChEBI" id="CHEBI:58349"/>
        <dbReference type="EC" id="1.1.1.169"/>
    </reaction>
</comment>
<evidence type="ECO:0000259" key="10">
    <source>
        <dbReference type="Pfam" id="PF02558"/>
    </source>
</evidence>
<keyword evidence="6 9" id="KW-0560">Oxidoreductase</keyword>
<evidence type="ECO:0000256" key="8">
    <source>
        <dbReference type="ARBA" id="ARBA00048793"/>
    </source>
</evidence>
<dbReference type="Gene3D" id="3.40.50.720">
    <property type="entry name" value="NAD(P)-binding Rossmann-like Domain"/>
    <property type="match status" value="1"/>
</dbReference>
<evidence type="ECO:0000313" key="12">
    <source>
        <dbReference type="EMBL" id="UTJ06799.1"/>
    </source>
</evidence>
<feature type="domain" description="Ketopantoate reductase N-terminal" evidence="10">
    <location>
        <begin position="3"/>
        <end position="159"/>
    </location>
</feature>
<dbReference type="PANTHER" id="PTHR21708:SF26">
    <property type="entry name" value="2-DEHYDROPANTOATE 2-REDUCTASE"/>
    <property type="match status" value="1"/>
</dbReference>
<dbReference type="EC" id="1.1.1.169" evidence="3 9"/>
<dbReference type="InterPro" id="IPR013332">
    <property type="entry name" value="KPR_N"/>
</dbReference>
<keyword evidence="9" id="KW-0566">Pantothenate biosynthesis</keyword>
<evidence type="ECO:0000256" key="2">
    <source>
        <dbReference type="ARBA" id="ARBA00007870"/>
    </source>
</evidence>
<gene>
    <name evidence="12" type="ORF">NJU99_01560</name>
</gene>
<dbReference type="Pfam" id="PF02558">
    <property type="entry name" value="ApbA"/>
    <property type="match status" value="1"/>
</dbReference>
<dbReference type="SUPFAM" id="SSF48179">
    <property type="entry name" value="6-phosphogluconate dehydrogenase C-terminal domain-like"/>
    <property type="match status" value="1"/>
</dbReference>
<name>A0ABY5E3S5_9BACT</name>